<dbReference type="EMBL" id="CAJJDN010000045">
    <property type="protein sequence ID" value="CAD8083693.1"/>
    <property type="molecule type" value="Genomic_DNA"/>
</dbReference>
<gene>
    <name evidence="4" type="ORF">PSON_ATCC_30995.1.T0450215</name>
</gene>
<protein>
    <recommendedName>
        <fullName evidence="3">RRM domain-containing protein</fullName>
    </recommendedName>
</protein>
<accession>A0A8S1N2A6</accession>
<keyword evidence="1 2" id="KW-0694">RNA-binding</keyword>
<feature type="domain" description="RRM" evidence="3">
    <location>
        <begin position="54"/>
        <end position="131"/>
    </location>
</feature>
<keyword evidence="5" id="KW-1185">Reference proteome</keyword>
<organism evidence="4 5">
    <name type="scientific">Paramecium sonneborni</name>
    <dbReference type="NCBI Taxonomy" id="65129"/>
    <lineage>
        <taxon>Eukaryota</taxon>
        <taxon>Sar</taxon>
        <taxon>Alveolata</taxon>
        <taxon>Ciliophora</taxon>
        <taxon>Intramacronucleata</taxon>
        <taxon>Oligohymenophorea</taxon>
        <taxon>Peniculida</taxon>
        <taxon>Parameciidae</taxon>
        <taxon>Paramecium</taxon>
    </lineage>
</organism>
<name>A0A8S1N2A6_9CILI</name>
<evidence type="ECO:0000313" key="5">
    <source>
        <dbReference type="Proteomes" id="UP000692954"/>
    </source>
</evidence>
<dbReference type="PROSITE" id="PS50102">
    <property type="entry name" value="RRM"/>
    <property type="match status" value="1"/>
</dbReference>
<proteinExistence type="predicted"/>
<reference evidence="4" key="1">
    <citation type="submission" date="2021-01" db="EMBL/GenBank/DDBJ databases">
        <authorList>
            <consortium name="Genoscope - CEA"/>
            <person name="William W."/>
        </authorList>
    </citation>
    <scope>NUCLEOTIDE SEQUENCE</scope>
</reference>
<evidence type="ECO:0000259" key="3">
    <source>
        <dbReference type="PROSITE" id="PS50102"/>
    </source>
</evidence>
<evidence type="ECO:0000313" key="4">
    <source>
        <dbReference type="EMBL" id="CAD8083693.1"/>
    </source>
</evidence>
<dbReference type="AlphaFoldDB" id="A0A8S1N2A6"/>
<dbReference type="InterPro" id="IPR000504">
    <property type="entry name" value="RRM_dom"/>
</dbReference>
<dbReference type="Proteomes" id="UP000692954">
    <property type="component" value="Unassembled WGS sequence"/>
</dbReference>
<comment type="caution">
    <text evidence="4">The sequence shown here is derived from an EMBL/GenBank/DDBJ whole genome shotgun (WGS) entry which is preliminary data.</text>
</comment>
<evidence type="ECO:0000256" key="1">
    <source>
        <dbReference type="ARBA" id="ARBA00022884"/>
    </source>
</evidence>
<evidence type="ECO:0000256" key="2">
    <source>
        <dbReference type="PROSITE-ProRule" id="PRU00176"/>
    </source>
</evidence>
<dbReference type="Pfam" id="PF00076">
    <property type="entry name" value="RRM_1"/>
    <property type="match status" value="1"/>
</dbReference>
<dbReference type="SMART" id="SM00360">
    <property type="entry name" value="RRM"/>
    <property type="match status" value="1"/>
</dbReference>
<dbReference type="InterPro" id="IPR050502">
    <property type="entry name" value="Euk_RNA-bind_prot"/>
</dbReference>
<dbReference type="PANTHER" id="PTHR48025">
    <property type="entry name" value="OS02G0815200 PROTEIN"/>
    <property type="match status" value="1"/>
</dbReference>
<dbReference type="PANTHER" id="PTHR48025:SF1">
    <property type="entry name" value="RRM DOMAIN-CONTAINING PROTEIN"/>
    <property type="match status" value="1"/>
</dbReference>
<dbReference type="OrthoDB" id="295388at2759"/>
<dbReference type="GO" id="GO:0003729">
    <property type="term" value="F:mRNA binding"/>
    <property type="evidence" value="ECO:0007669"/>
    <property type="project" value="TreeGrafter"/>
</dbReference>
<sequence>MSKKDDIIEINLEEKIQKEKRNKQNFRKGFQEKRQKLQAFFNDRKRNDNRIPGAIVDITNLHYSVTNDELKELAQQFGKVIRAQVEWDKMGRSQEQGFIEFFYVSDAKKAVETLNNTTIESLPMKAQLRDSTMKRGMFKR</sequence>